<protein>
    <recommendedName>
        <fullName evidence="1">TACO1/YebC-like N-terminal domain-containing protein</fullName>
    </recommendedName>
</protein>
<dbReference type="InterPro" id="IPR049083">
    <property type="entry name" value="TACO1_YebC_N"/>
</dbReference>
<dbReference type="Gene3D" id="1.10.10.200">
    <property type="match status" value="1"/>
</dbReference>
<evidence type="ECO:0000313" key="2">
    <source>
        <dbReference type="EMBL" id="SVA69471.1"/>
    </source>
</evidence>
<gene>
    <name evidence="2" type="ORF">METZ01_LOCUS122325</name>
</gene>
<evidence type="ECO:0000259" key="1">
    <source>
        <dbReference type="Pfam" id="PF20772"/>
    </source>
</evidence>
<reference evidence="2" key="1">
    <citation type="submission" date="2018-05" db="EMBL/GenBank/DDBJ databases">
        <authorList>
            <person name="Lanie J.A."/>
            <person name="Ng W.-L."/>
            <person name="Kazmierczak K.M."/>
            <person name="Andrzejewski T.M."/>
            <person name="Davidsen T.M."/>
            <person name="Wayne K.J."/>
            <person name="Tettelin H."/>
            <person name="Glass J.I."/>
            <person name="Rusch D."/>
            <person name="Podicherti R."/>
            <person name="Tsui H.-C.T."/>
            <person name="Winkler M.E."/>
        </authorList>
    </citation>
    <scope>NUCLEOTIDE SEQUENCE</scope>
</reference>
<proteinExistence type="predicted"/>
<dbReference type="InterPro" id="IPR017856">
    <property type="entry name" value="Integrase-like_N"/>
</dbReference>
<sequence>MSGHSKWSTIKHKKGAADAKRGKIFTKVIKEITVAAR</sequence>
<dbReference type="Pfam" id="PF20772">
    <property type="entry name" value="TACO1_YebC_N"/>
    <property type="match status" value="1"/>
</dbReference>
<accession>A0A381XYH8</accession>
<feature type="domain" description="TACO1/YebC-like N-terminal" evidence="1">
    <location>
        <begin position="5"/>
        <end position="37"/>
    </location>
</feature>
<name>A0A381XYH8_9ZZZZ</name>
<dbReference type="AlphaFoldDB" id="A0A381XYH8"/>
<dbReference type="EMBL" id="UINC01016739">
    <property type="protein sequence ID" value="SVA69471.1"/>
    <property type="molecule type" value="Genomic_DNA"/>
</dbReference>
<organism evidence="2">
    <name type="scientific">marine metagenome</name>
    <dbReference type="NCBI Taxonomy" id="408172"/>
    <lineage>
        <taxon>unclassified sequences</taxon>
        <taxon>metagenomes</taxon>
        <taxon>ecological metagenomes</taxon>
    </lineage>
</organism>
<dbReference type="InterPro" id="IPR029072">
    <property type="entry name" value="YebC-like"/>
</dbReference>
<dbReference type="SUPFAM" id="SSF75625">
    <property type="entry name" value="YebC-like"/>
    <property type="match status" value="1"/>
</dbReference>
<feature type="non-terminal residue" evidence="2">
    <location>
        <position position="37"/>
    </location>
</feature>